<dbReference type="EMBL" id="JAPDMQ010000503">
    <property type="protein sequence ID" value="KAK0523568.1"/>
    <property type="molecule type" value="Genomic_DNA"/>
</dbReference>
<sequence length="222" mass="25065">MSADVVVFGSRDGDPPDTMRFVFQDETEDMIEGLVAAWQSDVLRDAAYILCDVNLCTKPIQLFVPHNECARVVPEEVDGTDPHSQTLPWSNPLLSGIGVVASLNFNRTRGRICGLSYFGKAIQWKRYDLDVELDDNYAHCPVTGIPQLYTMVSFDAILTKAQADEVPKARLRRIVHLQAAHSLLLVELDMVRPQVLDVQVQLEKARRDKDQKKVEQMLQKQS</sequence>
<evidence type="ECO:0000313" key="2">
    <source>
        <dbReference type="Proteomes" id="UP001176521"/>
    </source>
</evidence>
<keyword evidence="2" id="KW-1185">Reference proteome</keyword>
<dbReference type="Proteomes" id="UP001176521">
    <property type="component" value="Unassembled WGS sequence"/>
</dbReference>
<evidence type="ECO:0000313" key="1">
    <source>
        <dbReference type="EMBL" id="KAK0523568.1"/>
    </source>
</evidence>
<gene>
    <name evidence="1" type="ORF">OC842_006102</name>
</gene>
<protein>
    <submittedName>
        <fullName evidence="1">Uncharacterized protein</fullName>
    </submittedName>
</protein>
<organism evidence="1 2">
    <name type="scientific">Tilletia horrida</name>
    <dbReference type="NCBI Taxonomy" id="155126"/>
    <lineage>
        <taxon>Eukaryota</taxon>
        <taxon>Fungi</taxon>
        <taxon>Dikarya</taxon>
        <taxon>Basidiomycota</taxon>
        <taxon>Ustilaginomycotina</taxon>
        <taxon>Exobasidiomycetes</taxon>
        <taxon>Tilletiales</taxon>
        <taxon>Tilletiaceae</taxon>
        <taxon>Tilletia</taxon>
    </lineage>
</organism>
<name>A0AAN6G6K0_9BASI</name>
<accession>A0AAN6G6K0</accession>
<dbReference type="AlphaFoldDB" id="A0AAN6G6K0"/>
<proteinExistence type="predicted"/>
<comment type="caution">
    <text evidence="1">The sequence shown here is derived from an EMBL/GenBank/DDBJ whole genome shotgun (WGS) entry which is preliminary data.</text>
</comment>
<reference evidence="1" key="1">
    <citation type="journal article" date="2023" name="PhytoFront">
        <title>Draft Genome Resources of Seven Strains of Tilletia horrida, Causal Agent of Kernel Smut of Rice.</title>
        <authorList>
            <person name="Khanal S."/>
            <person name="Antony Babu S."/>
            <person name="Zhou X.G."/>
        </authorList>
    </citation>
    <scope>NUCLEOTIDE SEQUENCE</scope>
    <source>
        <strain evidence="1">TX3</strain>
    </source>
</reference>